<evidence type="ECO:0000256" key="6">
    <source>
        <dbReference type="SAM" id="Phobius"/>
    </source>
</evidence>
<dbReference type="PANTHER" id="PTHR23506">
    <property type="entry name" value="GH10249P"/>
    <property type="match status" value="1"/>
</dbReference>
<feature type="transmembrane region" description="Helical" evidence="6">
    <location>
        <begin position="413"/>
        <end position="436"/>
    </location>
</feature>
<evidence type="ECO:0000259" key="7">
    <source>
        <dbReference type="PROSITE" id="PS50850"/>
    </source>
</evidence>
<dbReference type="EMBL" id="JAIZAY010000004">
    <property type="protein sequence ID" value="KAJ8042601.1"/>
    <property type="molecule type" value="Genomic_DNA"/>
</dbReference>
<dbReference type="InterPro" id="IPR020846">
    <property type="entry name" value="MFS_dom"/>
</dbReference>
<feature type="transmembrane region" description="Helical" evidence="6">
    <location>
        <begin position="188"/>
        <end position="212"/>
    </location>
</feature>
<dbReference type="InterPro" id="IPR036259">
    <property type="entry name" value="MFS_trans_sf"/>
</dbReference>
<feature type="transmembrane region" description="Helical" evidence="6">
    <location>
        <begin position="154"/>
        <end position="176"/>
    </location>
</feature>
<proteinExistence type="predicted"/>
<dbReference type="SUPFAM" id="SSF103473">
    <property type="entry name" value="MFS general substrate transporter"/>
    <property type="match status" value="1"/>
</dbReference>
<comment type="caution">
    <text evidence="8">The sequence shown here is derived from an EMBL/GenBank/DDBJ whole genome shotgun (WGS) entry which is preliminary data.</text>
</comment>
<dbReference type="InterPro" id="IPR011701">
    <property type="entry name" value="MFS"/>
</dbReference>
<name>A0A9Q1HEW9_HOLLE</name>
<feature type="domain" description="Major facilitator superfamily (MFS) profile" evidence="7">
    <location>
        <begin position="115"/>
        <end position="505"/>
    </location>
</feature>
<keyword evidence="3 6" id="KW-0812">Transmembrane</keyword>
<accession>A0A9Q1HEW9</accession>
<keyword evidence="9" id="KW-1185">Reference proteome</keyword>
<dbReference type="GO" id="GO:0043195">
    <property type="term" value="C:terminal bouton"/>
    <property type="evidence" value="ECO:0007669"/>
    <property type="project" value="TreeGrafter"/>
</dbReference>
<sequence>MRDLIASYQDTKVSVLVLACIIGFIDEALMTVPVPIIPNLFLAGCQADLVQESFTVPSVKVNENRLCSEYLSSDFNDVCYGKNLSLANWTLSYISNGHIQKCSLSKGVTTCSNLSAHVSLAVTDNDNFDHAMLCYEGLVTREMCQMWTQCANHINVQVGIILSSKFVMRIILSPFLAVIPKYTGFLPVYYISVIIGVLSCTVYSISGHFYAILAGRLLHGWSASMLTVGNGGLLNYVFRHDDGERGLALGTYISFMALGSVVGPPFGGLFFSLLGNYAPYAVLGAFYVLFICAMFVLLKENTKDESVENSGLLDLLELIMDPYIAVCTLGFIFAGCSVSIIESALPHWMISTMSSAPWIQGIIYLPMAGMAVPCGILAGFAGKAIPRWGMVMVGNLCIGSSLVAIPLCTSAAHLILPMVLLGAGFGTLDSVLSAMISRFGYERHDGMYAPSVVICGIAFSFGFALGPSIMGTLINIVGFQWLITGLGCMVLPFALSSFFLRIGENGVSDFKGEDDREKSLNEKEELLKESLLSSQDGDKEILNSNNN</sequence>
<feature type="transmembrane region" description="Helical" evidence="6">
    <location>
        <begin position="448"/>
        <end position="466"/>
    </location>
</feature>
<feature type="transmembrane region" description="Helical" evidence="6">
    <location>
        <begin position="478"/>
        <end position="500"/>
    </location>
</feature>
<feature type="transmembrane region" description="Helical" evidence="6">
    <location>
        <begin position="388"/>
        <end position="407"/>
    </location>
</feature>
<keyword evidence="5 6" id="KW-0472">Membrane</keyword>
<evidence type="ECO:0000256" key="4">
    <source>
        <dbReference type="ARBA" id="ARBA00022989"/>
    </source>
</evidence>
<feature type="transmembrane region" description="Helical" evidence="6">
    <location>
        <begin position="277"/>
        <end position="298"/>
    </location>
</feature>
<dbReference type="InterPro" id="IPR050930">
    <property type="entry name" value="MFS_Vesicular_Transporter"/>
</dbReference>
<dbReference type="Gene3D" id="1.20.1250.20">
    <property type="entry name" value="MFS general substrate transporter like domains"/>
    <property type="match status" value="1"/>
</dbReference>
<dbReference type="GO" id="GO:0005335">
    <property type="term" value="F:serotonin:sodium:chloride symporter activity"/>
    <property type="evidence" value="ECO:0007669"/>
    <property type="project" value="TreeGrafter"/>
</dbReference>
<evidence type="ECO:0000256" key="1">
    <source>
        <dbReference type="ARBA" id="ARBA00004141"/>
    </source>
</evidence>
<organism evidence="8 9">
    <name type="scientific">Holothuria leucospilota</name>
    <name type="common">Black long sea cucumber</name>
    <name type="synonym">Mertensiothuria leucospilota</name>
    <dbReference type="NCBI Taxonomy" id="206669"/>
    <lineage>
        <taxon>Eukaryota</taxon>
        <taxon>Metazoa</taxon>
        <taxon>Echinodermata</taxon>
        <taxon>Eleutherozoa</taxon>
        <taxon>Echinozoa</taxon>
        <taxon>Holothuroidea</taxon>
        <taxon>Aspidochirotacea</taxon>
        <taxon>Aspidochirotida</taxon>
        <taxon>Holothuriidae</taxon>
        <taxon>Holothuria</taxon>
    </lineage>
</organism>
<dbReference type="Pfam" id="PF07690">
    <property type="entry name" value="MFS_1"/>
    <property type="match status" value="1"/>
</dbReference>
<dbReference type="Proteomes" id="UP001152320">
    <property type="component" value="Chromosome 4"/>
</dbReference>
<evidence type="ECO:0000313" key="8">
    <source>
        <dbReference type="EMBL" id="KAJ8042601.1"/>
    </source>
</evidence>
<feature type="transmembrane region" description="Helical" evidence="6">
    <location>
        <begin position="318"/>
        <end position="341"/>
    </location>
</feature>
<gene>
    <name evidence="8" type="ORF">HOLleu_09392</name>
</gene>
<keyword evidence="2" id="KW-0813">Transport</keyword>
<evidence type="ECO:0000256" key="5">
    <source>
        <dbReference type="ARBA" id="ARBA00023136"/>
    </source>
</evidence>
<evidence type="ECO:0000256" key="3">
    <source>
        <dbReference type="ARBA" id="ARBA00022692"/>
    </source>
</evidence>
<dbReference type="OrthoDB" id="5086884at2759"/>
<feature type="transmembrane region" description="Helical" evidence="6">
    <location>
        <begin position="218"/>
        <end position="237"/>
    </location>
</feature>
<dbReference type="GO" id="GO:0030672">
    <property type="term" value="C:synaptic vesicle membrane"/>
    <property type="evidence" value="ECO:0007669"/>
    <property type="project" value="TreeGrafter"/>
</dbReference>
<feature type="transmembrane region" description="Helical" evidence="6">
    <location>
        <begin position="361"/>
        <end position="381"/>
    </location>
</feature>
<protein>
    <submittedName>
        <fullName evidence="8">Synaptic vesicular amine transporter</fullName>
    </submittedName>
</protein>
<dbReference type="AlphaFoldDB" id="A0A9Q1HEW9"/>
<comment type="subcellular location">
    <subcellularLocation>
        <location evidence="1">Membrane</location>
        <topology evidence="1">Multi-pass membrane protein</topology>
    </subcellularLocation>
</comment>
<reference evidence="8" key="1">
    <citation type="submission" date="2021-10" db="EMBL/GenBank/DDBJ databases">
        <title>Tropical sea cucumber genome reveals ecological adaptation and Cuvierian tubules defense mechanism.</title>
        <authorList>
            <person name="Chen T."/>
        </authorList>
    </citation>
    <scope>NUCLEOTIDE SEQUENCE</scope>
    <source>
        <strain evidence="8">Nanhai2018</strain>
        <tissue evidence="8">Muscle</tissue>
    </source>
</reference>
<keyword evidence="4 6" id="KW-1133">Transmembrane helix</keyword>
<evidence type="ECO:0000313" key="9">
    <source>
        <dbReference type="Proteomes" id="UP001152320"/>
    </source>
</evidence>
<dbReference type="PROSITE" id="PS50850">
    <property type="entry name" value="MFS"/>
    <property type="match status" value="1"/>
</dbReference>
<dbReference type="PANTHER" id="PTHR23506:SF23">
    <property type="entry name" value="GH10249P"/>
    <property type="match status" value="1"/>
</dbReference>
<dbReference type="GO" id="GO:0015842">
    <property type="term" value="P:aminergic neurotransmitter loading into synaptic vesicle"/>
    <property type="evidence" value="ECO:0007669"/>
    <property type="project" value="TreeGrafter"/>
</dbReference>
<evidence type="ECO:0000256" key="2">
    <source>
        <dbReference type="ARBA" id="ARBA00022448"/>
    </source>
</evidence>
<feature type="transmembrane region" description="Helical" evidence="6">
    <location>
        <begin position="249"/>
        <end position="271"/>
    </location>
</feature>